<sequence>MKNTLLSLDLGLNDCLYRIRRDERSTKRVVYVVIKDLDIIPEEYRTCGPDVIRELSKLKECNGNIRSERDKFKLHAFSEQQIVPSYKFFDILELRILQPLKTRVFSGFGFELDWLAREIKAYHTLSQLNSTLAPGILGYTFEGSHRVIGFIFKEITGHRPDITDLGTCKTALQQLHSLDIIHGDINRDNIFITSDGAKFIDFEESSIGRTGSVEDWEKRKAKEILGLAEKLKDTSGKGRPWSDS</sequence>
<accession>A0A2B7W9G1</accession>
<name>A0A2B7W9G1_POLH7</name>
<gene>
    <name evidence="1" type="ORF">AJ80_09864</name>
</gene>
<dbReference type="Gene3D" id="1.10.510.10">
    <property type="entry name" value="Transferase(Phosphotransferase) domain 1"/>
    <property type="match status" value="1"/>
</dbReference>
<dbReference type="AlphaFoldDB" id="A0A2B7W9G1"/>
<dbReference type="OrthoDB" id="4365235at2759"/>
<reference evidence="1 2" key="1">
    <citation type="submission" date="2017-10" db="EMBL/GenBank/DDBJ databases">
        <title>Comparative genomics in systemic dimorphic fungi from Ajellomycetaceae.</title>
        <authorList>
            <person name="Munoz J.F."/>
            <person name="Mcewen J.G."/>
            <person name="Clay O.K."/>
            <person name="Cuomo C.A."/>
        </authorList>
    </citation>
    <scope>NUCLEOTIDE SEQUENCE [LARGE SCALE GENOMIC DNA]</scope>
    <source>
        <strain evidence="1 2">UAMH7299</strain>
    </source>
</reference>
<evidence type="ECO:0008006" key="3">
    <source>
        <dbReference type="Google" id="ProtNLM"/>
    </source>
</evidence>
<dbReference type="STRING" id="1447883.A0A2B7W9G1"/>
<dbReference type="EMBL" id="PDNA01000374">
    <property type="protein sequence ID" value="PGG96183.1"/>
    <property type="molecule type" value="Genomic_DNA"/>
</dbReference>
<organism evidence="1 2">
    <name type="scientific">Polytolypa hystricis (strain UAMH7299)</name>
    <dbReference type="NCBI Taxonomy" id="1447883"/>
    <lineage>
        <taxon>Eukaryota</taxon>
        <taxon>Fungi</taxon>
        <taxon>Dikarya</taxon>
        <taxon>Ascomycota</taxon>
        <taxon>Pezizomycotina</taxon>
        <taxon>Eurotiomycetes</taxon>
        <taxon>Eurotiomycetidae</taxon>
        <taxon>Onygenales</taxon>
        <taxon>Onygenales incertae sedis</taxon>
        <taxon>Polytolypa</taxon>
    </lineage>
</organism>
<proteinExistence type="predicted"/>
<comment type="caution">
    <text evidence="1">The sequence shown here is derived from an EMBL/GenBank/DDBJ whole genome shotgun (WGS) entry which is preliminary data.</text>
</comment>
<evidence type="ECO:0000313" key="1">
    <source>
        <dbReference type="EMBL" id="PGG96183.1"/>
    </source>
</evidence>
<dbReference type="InterPro" id="IPR011009">
    <property type="entry name" value="Kinase-like_dom_sf"/>
</dbReference>
<dbReference type="Proteomes" id="UP000224634">
    <property type="component" value="Unassembled WGS sequence"/>
</dbReference>
<dbReference type="SUPFAM" id="SSF56112">
    <property type="entry name" value="Protein kinase-like (PK-like)"/>
    <property type="match status" value="1"/>
</dbReference>
<protein>
    <recommendedName>
        <fullName evidence="3">Protein kinase domain-containing protein</fullName>
    </recommendedName>
</protein>
<keyword evidence="2" id="KW-1185">Reference proteome</keyword>
<evidence type="ECO:0000313" key="2">
    <source>
        <dbReference type="Proteomes" id="UP000224634"/>
    </source>
</evidence>